<dbReference type="OMA" id="MAIRFCK"/>
<dbReference type="PANTHER" id="PTHR11328:SF31">
    <property type="entry name" value="SODIUM-DEPENDENT LYSOPHOSPHATIDYLCHOLINE SYMPORTER 1 ISOFORM X1-RELATED"/>
    <property type="match status" value="1"/>
</dbReference>
<protein>
    <recommendedName>
        <fullName evidence="7">Sodium-dependent lysophosphatidylcholine symporter 1</fullName>
    </recommendedName>
</protein>
<feature type="transmembrane region" description="Helical" evidence="4">
    <location>
        <begin position="125"/>
        <end position="145"/>
    </location>
</feature>
<keyword evidence="4" id="KW-0472">Membrane</keyword>
<feature type="transmembrane region" description="Helical" evidence="4">
    <location>
        <begin position="341"/>
        <end position="363"/>
    </location>
</feature>
<feature type="compositionally biased region" description="Pro residues" evidence="3">
    <location>
        <begin position="1"/>
        <end position="15"/>
    </location>
</feature>
<evidence type="ECO:0000313" key="6">
    <source>
        <dbReference type="Proteomes" id="UP000694421"/>
    </source>
</evidence>
<feature type="transmembrane region" description="Helical" evidence="4">
    <location>
        <begin position="437"/>
        <end position="464"/>
    </location>
</feature>
<dbReference type="GeneTree" id="ENSGT00390000005318"/>
<keyword evidence="6" id="KW-1185">Reference proteome</keyword>
<dbReference type="Ensembl" id="ENSSMRT00000029521.1">
    <property type="protein sequence ID" value="ENSSMRP00000025208.1"/>
    <property type="gene ID" value="ENSSMRG00000019505.1"/>
</dbReference>
<dbReference type="Proteomes" id="UP000694421">
    <property type="component" value="Unplaced"/>
</dbReference>
<keyword evidence="4" id="KW-1133">Transmembrane helix</keyword>
<feature type="transmembrane region" description="Helical" evidence="4">
    <location>
        <begin position="484"/>
        <end position="506"/>
    </location>
</feature>
<comment type="subcellular location">
    <subcellularLocation>
        <location evidence="1">Membrane</location>
        <topology evidence="1">Multi-pass membrane protein</topology>
    </subcellularLocation>
</comment>
<evidence type="ECO:0000256" key="1">
    <source>
        <dbReference type="ARBA" id="ARBA00004141"/>
    </source>
</evidence>
<feature type="transmembrane region" description="Helical" evidence="4">
    <location>
        <begin position="253"/>
        <end position="276"/>
    </location>
</feature>
<dbReference type="InterPro" id="IPR039672">
    <property type="entry name" value="MFS_2"/>
</dbReference>
<name>A0A8D0E381_SALMN</name>
<comment type="similarity">
    <text evidence="2">Belongs to the major facilitator superfamily.</text>
</comment>
<dbReference type="AlphaFoldDB" id="A0A8D0E381"/>
<reference evidence="5" key="2">
    <citation type="submission" date="2025-09" db="UniProtKB">
        <authorList>
            <consortium name="Ensembl"/>
        </authorList>
    </citation>
    <scope>IDENTIFICATION</scope>
</reference>
<evidence type="ECO:0000256" key="4">
    <source>
        <dbReference type="SAM" id="Phobius"/>
    </source>
</evidence>
<feature type="transmembrane region" description="Helical" evidence="4">
    <location>
        <begin position="157"/>
        <end position="176"/>
    </location>
</feature>
<dbReference type="PANTHER" id="PTHR11328">
    <property type="entry name" value="MAJOR FACILITATOR SUPERFAMILY DOMAIN-CONTAINING PROTEIN"/>
    <property type="match status" value="1"/>
</dbReference>
<accession>A0A8D0E381</accession>
<proteinExistence type="inferred from homology"/>
<keyword evidence="4" id="KW-0812">Transmembrane</keyword>
<dbReference type="InterPro" id="IPR036259">
    <property type="entry name" value="MFS_trans_sf"/>
</dbReference>
<feature type="transmembrane region" description="Helical" evidence="4">
    <location>
        <begin position="197"/>
        <end position="218"/>
    </location>
</feature>
<dbReference type="Gene3D" id="1.20.1250.20">
    <property type="entry name" value="MFS general substrate transporter like domains"/>
    <property type="match status" value="1"/>
</dbReference>
<evidence type="ECO:0000256" key="2">
    <source>
        <dbReference type="ARBA" id="ARBA00008335"/>
    </source>
</evidence>
<evidence type="ECO:0000256" key="3">
    <source>
        <dbReference type="SAM" id="MobiDB-lite"/>
    </source>
</evidence>
<feature type="transmembrane region" description="Helical" evidence="4">
    <location>
        <begin position="370"/>
        <end position="389"/>
    </location>
</feature>
<dbReference type="Pfam" id="PF13347">
    <property type="entry name" value="MFS_2"/>
    <property type="match status" value="1"/>
</dbReference>
<sequence length="531" mass="58678">MPPDAAPLRPGPRAMPPQEGQGDAAASAGLILEPRGGRQTSALPGKAKPSLPLYRKICYAVGGVPYQLTGNALGFFLQIFLLDVVQLEPFHASLILFLGRAWDAVADPMVGFLVSRSPRRRCGKLIPWIISSTPFGVFFYVMLWFVPSASLSGPLKFFWYLTMYCFFQTCMSCYHVPYSSLTMFLGGSQSDRDSATAYRMGVELLSILVGSSIQGQIIGSHHASMRMDCDMENGTLRNDTPLFLHMLENTRRAYMFASLALGSLYCLSCLVLVLGVKERPGPHNQLGRSKVSFLDSLRAVLSHHSYIRLLCGLLLASLAIQLAQGILVFFSTHVAGLGGSFQYLVLIMLVVACLCIPVWQWFLVRFGKKMTVLIGLSLIIPALVVITVATHSFLVYVFMVAMAGSSLAAVYLLPWSMLPDAVDDFKLRNPSCLNLEAFFYSFYIFCNKFAGGLSLGISTMSLHFAGYRTTSCTHNPKVILTLKILMAPVPIVLLLCSMAVFCSYPINEERRKQIRMEMEPAWHHGQTEIPV</sequence>
<evidence type="ECO:0000313" key="5">
    <source>
        <dbReference type="Ensembl" id="ENSSMRP00000025208.1"/>
    </source>
</evidence>
<feature type="transmembrane region" description="Helical" evidence="4">
    <location>
        <begin position="395"/>
        <end position="416"/>
    </location>
</feature>
<evidence type="ECO:0008006" key="7">
    <source>
        <dbReference type="Google" id="ProtNLM"/>
    </source>
</evidence>
<feature type="transmembrane region" description="Helical" evidence="4">
    <location>
        <begin position="306"/>
        <end position="329"/>
    </location>
</feature>
<dbReference type="SUPFAM" id="SSF103473">
    <property type="entry name" value="MFS general substrate transporter"/>
    <property type="match status" value="1"/>
</dbReference>
<reference evidence="5" key="1">
    <citation type="submission" date="2025-08" db="UniProtKB">
        <authorList>
            <consortium name="Ensembl"/>
        </authorList>
    </citation>
    <scope>IDENTIFICATION</scope>
</reference>
<organism evidence="5 6">
    <name type="scientific">Salvator merianae</name>
    <name type="common">Argentine black and white tegu</name>
    <name type="synonym">Tupinambis merianae</name>
    <dbReference type="NCBI Taxonomy" id="96440"/>
    <lineage>
        <taxon>Eukaryota</taxon>
        <taxon>Metazoa</taxon>
        <taxon>Chordata</taxon>
        <taxon>Craniata</taxon>
        <taxon>Vertebrata</taxon>
        <taxon>Euteleostomi</taxon>
        <taxon>Lepidosauria</taxon>
        <taxon>Squamata</taxon>
        <taxon>Bifurcata</taxon>
        <taxon>Unidentata</taxon>
        <taxon>Episquamata</taxon>
        <taxon>Laterata</taxon>
        <taxon>Teiioidea</taxon>
        <taxon>Teiidae</taxon>
        <taxon>Salvator</taxon>
    </lineage>
</organism>
<dbReference type="GO" id="GO:0015293">
    <property type="term" value="F:symporter activity"/>
    <property type="evidence" value="ECO:0007669"/>
    <property type="project" value="InterPro"/>
</dbReference>
<feature type="region of interest" description="Disordered" evidence="3">
    <location>
        <begin position="1"/>
        <end position="25"/>
    </location>
</feature>
<dbReference type="GO" id="GO:0005886">
    <property type="term" value="C:plasma membrane"/>
    <property type="evidence" value="ECO:0007669"/>
    <property type="project" value="TreeGrafter"/>
</dbReference>
<dbReference type="GO" id="GO:0008643">
    <property type="term" value="P:carbohydrate transport"/>
    <property type="evidence" value="ECO:0007669"/>
    <property type="project" value="InterPro"/>
</dbReference>